<accession>A0A7G2CH38</accession>
<evidence type="ECO:0000313" key="2">
    <source>
        <dbReference type="EMBL" id="CAD2218809.1"/>
    </source>
</evidence>
<gene>
    <name evidence="2" type="ORF">ADEAN_000630200</name>
</gene>
<dbReference type="Proteomes" id="UP000515908">
    <property type="component" value="Chromosome 12"/>
</dbReference>
<dbReference type="EMBL" id="LR877156">
    <property type="protein sequence ID" value="CAD2218809.1"/>
    <property type="molecule type" value="Genomic_DNA"/>
</dbReference>
<name>A0A7G2CH38_9TRYP</name>
<proteinExistence type="predicted"/>
<dbReference type="AlphaFoldDB" id="A0A7G2CH38"/>
<feature type="compositionally biased region" description="Basic and acidic residues" evidence="1">
    <location>
        <begin position="1"/>
        <end position="11"/>
    </location>
</feature>
<evidence type="ECO:0000256" key="1">
    <source>
        <dbReference type="SAM" id="MobiDB-lite"/>
    </source>
</evidence>
<feature type="region of interest" description="Disordered" evidence="1">
    <location>
        <begin position="222"/>
        <end position="244"/>
    </location>
</feature>
<keyword evidence="3" id="KW-1185">Reference proteome</keyword>
<sequence length="265" mass="30588">MYSHYKKEAERGNQASKVIDALQRSREATSSPSQSRENSSLLFNRYPPPLFIEGAQGKGSKSRAPSEEYSLDDVSQFLDTNRSASESSGDADLTRWIKKEHYRYITEVEYLIEKKLLHLSRQEDPVGAREQDLEYLQLSDENQKFGERFRQIYAKAVQLNAQNESFRAQFTSLGKSKKSVKGGGSDSLYEKVLVEEYDGNVVRFISWLKQFLEETMILSEDDVEKGAPEDETGTPNRKIKNTRDHLIKEIKKEKARQRIDFWKNA</sequence>
<protein>
    <submittedName>
        <fullName evidence="2">Uncharacterized protein</fullName>
    </submittedName>
</protein>
<dbReference type="VEuPathDB" id="TriTrypDB:ADEAN_000630200"/>
<organism evidence="2 3">
    <name type="scientific">Angomonas deanei</name>
    <dbReference type="NCBI Taxonomy" id="59799"/>
    <lineage>
        <taxon>Eukaryota</taxon>
        <taxon>Discoba</taxon>
        <taxon>Euglenozoa</taxon>
        <taxon>Kinetoplastea</taxon>
        <taxon>Metakinetoplastina</taxon>
        <taxon>Trypanosomatida</taxon>
        <taxon>Trypanosomatidae</taxon>
        <taxon>Strigomonadinae</taxon>
        <taxon>Angomonas</taxon>
    </lineage>
</organism>
<reference evidence="2 3" key="1">
    <citation type="submission" date="2020-08" db="EMBL/GenBank/DDBJ databases">
        <authorList>
            <person name="Newling K."/>
            <person name="Davey J."/>
            <person name="Forrester S."/>
        </authorList>
    </citation>
    <scope>NUCLEOTIDE SEQUENCE [LARGE SCALE GENOMIC DNA]</scope>
    <source>
        <strain evidence="3">Crithidia deanei Carvalho (ATCC PRA-265)</strain>
    </source>
</reference>
<feature type="region of interest" description="Disordered" evidence="1">
    <location>
        <begin position="1"/>
        <end position="47"/>
    </location>
</feature>
<evidence type="ECO:0000313" key="3">
    <source>
        <dbReference type="Proteomes" id="UP000515908"/>
    </source>
</evidence>
<feature type="compositionally biased region" description="Polar residues" evidence="1">
    <location>
        <begin position="28"/>
        <end position="42"/>
    </location>
</feature>